<dbReference type="AlphaFoldDB" id="A0AAF0Y9P0"/>
<name>A0AAF0Y9P0_9TREE</name>
<evidence type="ECO:0000256" key="1">
    <source>
        <dbReference type="SAM" id="MobiDB-lite"/>
    </source>
</evidence>
<proteinExistence type="predicted"/>
<evidence type="ECO:0000313" key="3">
    <source>
        <dbReference type="Proteomes" id="UP000827549"/>
    </source>
</evidence>
<reference evidence="2" key="1">
    <citation type="submission" date="2023-10" db="EMBL/GenBank/DDBJ databases">
        <authorList>
            <person name="Noh H."/>
        </authorList>
    </citation>
    <scope>NUCLEOTIDE SEQUENCE</scope>
    <source>
        <strain evidence="2">DUCC4014</strain>
    </source>
</reference>
<dbReference type="GeneID" id="87808688"/>
<protein>
    <submittedName>
        <fullName evidence="2">Uncharacterized protein</fullName>
    </submittedName>
</protein>
<dbReference type="Proteomes" id="UP000827549">
    <property type="component" value="Chromosome 4"/>
</dbReference>
<evidence type="ECO:0000313" key="2">
    <source>
        <dbReference type="EMBL" id="WOO81947.1"/>
    </source>
</evidence>
<sequence>MGKRKWHGPVPTGKYTISAGTPKPKISLGGTASRQTSNELFTEFQLIAEDLACVSVPTDAGDMATITVTVSPTAQPRGQEARALEWVLSVLNRANISDLEISWCPHECKPYLPPQGTAFFMDRLKTSSITHLQVPGFTPVLTALRHRLKGLRTIVATRYRAGTALESKIGEAAEALELSPSLTRLRARGDRALPSTLFKWGSRRDQQQWRQQYDGIRETISARQRATKATQMMVLSIIAIVPYAHALPQEIWDMVCGYVVGDSLSAGQFSHALELGYDAATLDKRAAAMRHLDGNEFKVALEEWLVLEGFVASSPTKGGIPERAAQR</sequence>
<accession>A0AAF0Y9P0</accession>
<dbReference type="RefSeq" id="XP_062627979.1">
    <property type="nucleotide sequence ID" value="XM_062771995.1"/>
</dbReference>
<dbReference type="EMBL" id="CP086717">
    <property type="protein sequence ID" value="WOO81947.1"/>
    <property type="molecule type" value="Genomic_DNA"/>
</dbReference>
<feature type="region of interest" description="Disordered" evidence="1">
    <location>
        <begin position="1"/>
        <end position="21"/>
    </location>
</feature>
<keyword evidence="3" id="KW-1185">Reference proteome</keyword>
<gene>
    <name evidence="2" type="ORF">LOC62_04G005459</name>
</gene>
<organism evidence="2 3">
    <name type="scientific">Vanrija pseudolonga</name>
    <dbReference type="NCBI Taxonomy" id="143232"/>
    <lineage>
        <taxon>Eukaryota</taxon>
        <taxon>Fungi</taxon>
        <taxon>Dikarya</taxon>
        <taxon>Basidiomycota</taxon>
        <taxon>Agaricomycotina</taxon>
        <taxon>Tremellomycetes</taxon>
        <taxon>Trichosporonales</taxon>
        <taxon>Trichosporonaceae</taxon>
        <taxon>Vanrija</taxon>
    </lineage>
</organism>